<keyword evidence="3" id="KW-0862">Zinc</keyword>
<dbReference type="SMART" id="SM00066">
    <property type="entry name" value="GAL4"/>
    <property type="match status" value="1"/>
</dbReference>
<accession>A0A9P9FJR1</accession>
<dbReference type="GO" id="GO:0000981">
    <property type="term" value="F:DNA-binding transcription factor activity, RNA polymerase II-specific"/>
    <property type="evidence" value="ECO:0007669"/>
    <property type="project" value="InterPro"/>
</dbReference>
<keyword evidence="4" id="KW-0805">Transcription regulation</keyword>
<dbReference type="Proteomes" id="UP000738349">
    <property type="component" value="Unassembled WGS sequence"/>
</dbReference>
<evidence type="ECO:0000313" key="9">
    <source>
        <dbReference type="EMBL" id="KAH7165433.1"/>
    </source>
</evidence>
<evidence type="ECO:0000256" key="2">
    <source>
        <dbReference type="ARBA" id="ARBA00022723"/>
    </source>
</evidence>
<keyword evidence="5" id="KW-0238">DNA-binding</keyword>
<protein>
    <submittedName>
        <fullName evidence="9">Fungal-specific transcription factor domain-containing protein</fullName>
    </submittedName>
</protein>
<dbReference type="Gene3D" id="4.10.240.10">
    <property type="entry name" value="Zn(2)-C6 fungal-type DNA-binding domain"/>
    <property type="match status" value="1"/>
</dbReference>
<evidence type="ECO:0000256" key="3">
    <source>
        <dbReference type="ARBA" id="ARBA00022833"/>
    </source>
</evidence>
<dbReference type="AlphaFoldDB" id="A0A9P9FJR1"/>
<dbReference type="PROSITE" id="PS50048">
    <property type="entry name" value="ZN2_CY6_FUNGAL_2"/>
    <property type="match status" value="1"/>
</dbReference>
<dbReference type="CDD" id="cd12148">
    <property type="entry name" value="fungal_TF_MHR"/>
    <property type="match status" value="1"/>
</dbReference>
<dbReference type="PROSITE" id="PS00463">
    <property type="entry name" value="ZN2_CY6_FUNGAL_1"/>
    <property type="match status" value="1"/>
</dbReference>
<dbReference type="Pfam" id="PF04082">
    <property type="entry name" value="Fungal_trans"/>
    <property type="match status" value="1"/>
</dbReference>
<evidence type="ECO:0000256" key="1">
    <source>
        <dbReference type="ARBA" id="ARBA00004123"/>
    </source>
</evidence>
<feature type="domain" description="Zn(2)-C6 fungal-type" evidence="8">
    <location>
        <begin position="15"/>
        <end position="44"/>
    </location>
</feature>
<dbReference type="SUPFAM" id="SSF57701">
    <property type="entry name" value="Zn2/Cys6 DNA-binding domain"/>
    <property type="match status" value="1"/>
</dbReference>
<organism evidence="9 10">
    <name type="scientific">Dactylonectria macrodidyma</name>
    <dbReference type="NCBI Taxonomy" id="307937"/>
    <lineage>
        <taxon>Eukaryota</taxon>
        <taxon>Fungi</taxon>
        <taxon>Dikarya</taxon>
        <taxon>Ascomycota</taxon>
        <taxon>Pezizomycotina</taxon>
        <taxon>Sordariomycetes</taxon>
        <taxon>Hypocreomycetidae</taxon>
        <taxon>Hypocreales</taxon>
        <taxon>Nectriaceae</taxon>
        <taxon>Dactylonectria</taxon>
    </lineage>
</organism>
<evidence type="ECO:0000313" key="10">
    <source>
        <dbReference type="Proteomes" id="UP000738349"/>
    </source>
</evidence>
<comment type="caution">
    <text evidence="9">The sequence shown here is derived from an EMBL/GenBank/DDBJ whole genome shotgun (WGS) entry which is preliminary data.</text>
</comment>
<gene>
    <name evidence="9" type="ORF">EDB81DRAFT_679301</name>
</gene>
<dbReference type="OrthoDB" id="6486656at2759"/>
<evidence type="ECO:0000256" key="7">
    <source>
        <dbReference type="ARBA" id="ARBA00023242"/>
    </source>
</evidence>
<comment type="subcellular location">
    <subcellularLocation>
        <location evidence="1">Nucleus</location>
    </subcellularLocation>
</comment>
<dbReference type="GO" id="GO:0003677">
    <property type="term" value="F:DNA binding"/>
    <property type="evidence" value="ECO:0007669"/>
    <property type="project" value="UniProtKB-KW"/>
</dbReference>
<evidence type="ECO:0000256" key="6">
    <source>
        <dbReference type="ARBA" id="ARBA00023163"/>
    </source>
</evidence>
<evidence type="ECO:0000259" key="8">
    <source>
        <dbReference type="PROSITE" id="PS50048"/>
    </source>
</evidence>
<dbReference type="InterPro" id="IPR007219">
    <property type="entry name" value="XnlR_reg_dom"/>
</dbReference>
<proteinExistence type="predicted"/>
<dbReference type="InterPro" id="IPR051615">
    <property type="entry name" value="Transcr_Regulatory_Elem"/>
</dbReference>
<keyword evidence="10" id="KW-1185">Reference proteome</keyword>
<dbReference type="GO" id="GO:0008270">
    <property type="term" value="F:zinc ion binding"/>
    <property type="evidence" value="ECO:0007669"/>
    <property type="project" value="InterPro"/>
</dbReference>
<keyword evidence="6" id="KW-0804">Transcription</keyword>
<dbReference type="CDD" id="cd00067">
    <property type="entry name" value="GAL4"/>
    <property type="match status" value="1"/>
</dbReference>
<dbReference type="SMART" id="SM00906">
    <property type="entry name" value="Fungal_trans"/>
    <property type="match status" value="1"/>
</dbReference>
<dbReference type="EMBL" id="JAGMUV010000003">
    <property type="protein sequence ID" value="KAH7165433.1"/>
    <property type="molecule type" value="Genomic_DNA"/>
</dbReference>
<keyword evidence="7" id="KW-0539">Nucleus</keyword>
<evidence type="ECO:0000256" key="4">
    <source>
        <dbReference type="ARBA" id="ARBA00023015"/>
    </source>
</evidence>
<dbReference type="PANTHER" id="PTHR31313">
    <property type="entry name" value="TY1 ENHANCER ACTIVATOR"/>
    <property type="match status" value="1"/>
</dbReference>
<sequence>MAKESSDAPGRVWQACVACRRKKVKCDGNNPCHNCSSRETPCEYPGSNDNAATSRKHLISSYGMMLEARCQQLDSFCYRLEGLVAQLVGVIESLPKDQHSSLHKSAGEELQHAAHVLQSLPGSGDTAQLAPCTGLEINAMSDVERMVPTAMGENTSPRAPSIDEEIDDELSESNCQNTSDDPTVGRFGSLVTDSYGALRFIGGATNNMLVEAVQSITPGQSLASESPAYGSNSKEIPAWKNANPSFEIPFFVHGQKWRELPYLPKPEDLKCPPRYVADLLIGLYFDQFHFTFPVLYKPHFMAQYKSMNAARTEKTVPDKRFLSVFFAVCACASSLIPSDGNPSKFSGLDYYEKALLLQFSMNGEASLERVQCLALLSMCCAGWNTLSTSWHFAGQAVRAAQDLGMHLSGLMPTRDKSSTHSPANMLKKEISRRVWWSIYCIDRVVSISLGRPMAAHDTDWRCALPLAVADEELEKACEHPELLLRREASTLPLSGFLAFAQLCHISGKIQSLHSPSRLASLGTPEGASRHMKYVAKLEKSLDEWLTSLPDEIRFSANTLERGPNLTMCVILFIVHAGSLLNLYRTLARNVDSSTIDIDPLPQCISAARSCINAAELVQELVPPSHHLAFCVHYLTLSGLTLVLMQEQPTAEVKEDIEKCVRFLKELEATWSGAARGRAIIEQLLKHPKRNTSSSNQSWQVSDPLLHLIGRVHCDVSRSS</sequence>
<dbReference type="PANTHER" id="PTHR31313:SF81">
    <property type="entry name" value="TY1 ENHANCER ACTIVATOR"/>
    <property type="match status" value="1"/>
</dbReference>
<dbReference type="GO" id="GO:0006351">
    <property type="term" value="P:DNA-templated transcription"/>
    <property type="evidence" value="ECO:0007669"/>
    <property type="project" value="InterPro"/>
</dbReference>
<evidence type="ECO:0000256" key="5">
    <source>
        <dbReference type="ARBA" id="ARBA00023125"/>
    </source>
</evidence>
<dbReference type="Pfam" id="PF00172">
    <property type="entry name" value="Zn_clus"/>
    <property type="match status" value="1"/>
</dbReference>
<dbReference type="InterPro" id="IPR001138">
    <property type="entry name" value="Zn2Cys6_DnaBD"/>
</dbReference>
<keyword evidence="2" id="KW-0479">Metal-binding</keyword>
<name>A0A9P9FJR1_9HYPO</name>
<dbReference type="GO" id="GO:0005634">
    <property type="term" value="C:nucleus"/>
    <property type="evidence" value="ECO:0007669"/>
    <property type="project" value="UniProtKB-SubCell"/>
</dbReference>
<reference evidence="9" key="1">
    <citation type="journal article" date="2021" name="Nat. Commun.">
        <title>Genetic determinants of endophytism in the Arabidopsis root mycobiome.</title>
        <authorList>
            <person name="Mesny F."/>
            <person name="Miyauchi S."/>
            <person name="Thiergart T."/>
            <person name="Pickel B."/>
            <person name="Atanasova L."/>
            <person name="Karlsson M."/>
            <person name="Huettel B."/>
            <person name="Barry K.W."/>
            <person name="Haridas S."/>
            <person name="Chen C."/>
            <person name="Bauer D."/>
            <person name="Andreopoulos W."/>
            <person name="Pangilinan J."/>
            <person name="LaButti K."/>
            <person name="Riley R."/>
            <person name="Lipzen A."/>
            <person name="Clum A."/>
            <person name="Drula E."/>
            <person name="Henrissat B."/>
            <person name="Kohler A."/>
            <person name="Grigoriev I.V."/>
            <person name="Martin F.M."/>
            <person name="Hacquard S."/>
        </authorList>
    </citation>
    <scope>NUCLEOTIDE SEQUENCE</scope>
    <source>
        <strain evidence="9">MPI-CAGE-AT-0147</strain>
    </source>
</reference>
<dbReference type="InterPro" id="IPR036864">
    <property type="entry name" value="Zn2-C6_fun-type_DNA-bd_sf"/>
</dbReference>